<proteinExistence type="predicted"/>
<accession>A0A059CQE1</accession>
<protein>
    <submittedName>
        <fullName evidence="1">Uncharacterized protein</fullName>
    </submittedName>
</protein>
<evidence type="ECO:0000313" key="1">
    <source>
        <dbReference type="EMBL" id="KCW80688.1"/>
    </source>
</evidence>
<dbReference type="EMBL" id="KK198755">
    <property type="protein sequence ID" value="KCW80688.1"/>
    <property type="molecule type" value="Genomic_DNA"/>
</dbReference>
<name>A0A059CQE1_EUCGR</name>
<dbReference type="InParanoid" id="A0A059CQE1"/>
<dbReference type="AlphaFoldDB" id="A0A059CQE1"/>
<reference evidence="1" key="1">
    <citation type="submission" date="2013-07" db="EMBL/GenBank/DDBJ databases">
        <title>The genome of Eucalyptus grandis.</title>
        <authorList>
            <person name="Schmutz J."/>
            <person name="Hayes R."/>
            <person name="Myburg A."/>
            <person name="Tuskan G."/>
            <person name="Grattapaglia D."/>
            <person name="Rokhsar D.S."/>
        </authorList>
    </citation>
    <scope>NUCLEOTIDE SEQUENCE</scope>
    <source>
        <tissue evidence="1">Leaf extractions</tissue>
    </source>
</reference>
<sequence>MSYPTLQEHNSKGQPLVVEVPRKARYMRRSWYASGLNEDLKEIHFMLPRASLKFLRPMFILKVMRLFNLMMIHKFHLHRWTSL</sequence>
<gene>
    <name evidence="1" type="ORF">EUGRSUZ_C02082</name>
</gene>
<organism evidence="1">
    <name type="scientific">Eucalyptus grandis</name>
    <name type="common">Flooded gum</name>
    <dbReference type="NCBI Taxonomy" id="71139"/>
    <lineage>
        <taxon>Eukaryota</taxon>
        <taxon>Viridiplantae</taxon>
        <taxon>Streptophyta</taxon>
        <taxon>Embryophyta</taxon>
        <taxon>Tracheophyta</taxon>
        <taxon>Spermatophyta</taxon>
        <taxon>Magnoliopsida</taxon>
        <taxon>eudicotyledons</taxon>
        <taxon>Gunneridae</taxon>
        <taxon>Pentapetalae</taxon>
        <taxon>rosids</taxon>
        <taxon>malvids</taxon>
        <taxon>Myrtales</taxon>
        <taxon>Myrtaceae</taxon>
        <taxon>Myrtoideae</taxon>
        <taxon>Eucalypteae</taxon>
        <taxon>Eucalyptus</taxon>
    </lineage>
</organism>
<dbReference type="Gramene" id="KCW80688">
    <property type="protein sequence ID" value="KCW80688"/>
    <property type="gene ID" value="EUGRSUZ_C02082"/>
</dbReference>